<reference evidence="2" key="1">
    <citation type="submission" date="2016-06" db="EMBL/GenBank/DDBJ databases">
        <title>Parallel loss of symbiosis genes in relatives of nitrogen-fixing non-legume Parasponia.</title>
        <authorList>
            <person name="Van Velzen R."/>
            <person name="Holmer R."/>
            <person name="Bu F."/>
            <person name="Rutten L."/>
            <person name="Van Zeijl A."/>
            <person name="Liu W."/>
            <person name="Santuari L."/>
            <person name="Cao Q."/>
            <person name="Sharma T."/>
            <person name="Shen D."/>
            <person name="Roswanjaya Y."/>
            <person name="Wardhani T."/>
            <person name="Kalhor M.S."/>
            <person name="Jansen J."/>
            <person name="Van den Hoogen J."/>
            <person name="Gungor B."/>
            <person name="Hartog M."/>
            <person name="Hontelez J."/>
            <person name="Verver J."/>
            <person name="Yang W.-C."/>
            <person name="Schijlen E."/>
            <person name="Repin R."/>
            <person name="Schilthuizen M."/>
            <person name="Schranz E."/>
            <person name="Heidstra R."/>
            <person name="Miyata K."/>
            <person name="Fedorova E."/>
            <person name="Kohlen W."/>
            <person name="Bisseling T."/>
            <person name="Smit S."/>
            <person name="Geurts R."/>
        </authorList>
    </citation>
    <scope>NUCLEOTIDE SEQUENCE [LARGE SCALE GENOMIC DNA]</scope>
    <source>
        <strain evidence="2">cv. WU1-14</strain>
    </source>
</reference>
<name>A0A2P5DVL1_PARAD</name>
<gene>
    <name evidence="1" type="ORF">PanWU01x14_029300</name>
</gene>
<evidence type="ECO:0000313" key="1">
    <source>
        <dbReference type="EMBL" id="PON77311.1"/>
    </source>
</evidence>
<organism evidence="1 2">
    <name type="scientific">Parasponia andersonii</name>
    <name type="common">Sponia andersonii</name>
    <dbReference type="NCBI Taxonomy" id="3476"/>
    <lineage>
        <taxon>Eukaryota</taxon>
        <taxon>Viridiplantae</taxon>
        <taxon>Streptophyta</taxon>
        <taxon>Embryophyta</taxon>
        <taxon>Tracheophyta</taxon>
        <taxon>Spermatophyta</taxon>
        <taxon>Magnoliopsida</taxon>
        <taxon>eudicotyledons</taxon>
        <taxon>Gunneridae</taxon>
        <taxon>Pentapetalae</taxon>
        <taxon>rosids</taxon>
        <taxon>fabids</taxon>
        <taxon>Rosales</taxon>
        <taxon>Cannabaceae</taxon>
        <taxon>Parasponia</taxon>
    </lineage>
</organism>
<dbReference type="Proteomes" id="UP000237105">
    <property type="component" value="Unassembled WGS sequence"/>
</dbReference>
<sequence length="64" mass="6911">MAMSMEEGSVGLGRVVRDHAGKNCSADIAEAMAICKDIETTRDYRLQPLLIESDASNLVSLILT</sequence>
<comment type="caution">
    <text evidence="1">The sequence shown here is derived from an EMBL/GenBank/DDBJ whole genome shotgun (WGS) entry which is preliminary data.</text>
</comment>
<protein>
    <submittedName>
        <fullName evidence="1">Uncharacterized protein</fullName>
    </submittedName>
</protein>
<accession>A0A2P5DVL1</accession>
<proteinExistence type="predicted"/>
<evidence type="ECO:0000313" key="2">
    <source>
        <dbReference type="Proteomes" id="UP000237105"/>
    </source>
</evidence>
<dbReference type="EMBL" id="JXTB01000014">
    <property type="protein sequence ID" value="PON77311.1"/>
    <property type="molecule type" value="Genomic_DNA"/>
</dbReference>
<keyword evidence="2" id="KW-1185">Reference proteome</keyword>
<dbReference type="AlphaFoldDB" id="A0A2P5DVL1"/>